<keyword evidence="2" id="KW-0694">RNA-binding</keyword>
<gene>
    <name evidence="2" type="primary">dtd</name>
    <name evidence="3" type="ORF">H9Q81_04825</name>
</gene>
<dbReference type="Gene3D" id="3.50.80.10">
    <property type="entry name" value="D-tyrosyl-tRNA(Tyr) deacylase"/>
    <property type="match status" value="1"/>
</dbReference>
<organism evidence="3 4">
    <name type="scientific">Fusobacterium hominis</name>
    <dbReference type="NCBI Taxonomy" id="2764326"/>
    <lineage>
        <taxon>Bacteria</taxon>
        <taxon>Fusobacteriati</taxon>
        <taxon>Fusobacteriota</taxon>
        <taxon>Fusobacteriia</taxon>
        <taxon>Fusobacteriales</taxon>
        <taxon>Fusobacteriaceae</taxon>
        <taxon>Fusobacterium</taxon>
    </lineage>
</organism>
<dbReference type="GO" id="GO:0000049">
    <property type="term" value="F:tRNA binding"/>
    <property type="evidence" value="ECO:0007669"/>
    <property type="project" value="UniProtKB-UniRule"/>
</dbReference>
<name>A0A7G9GZA6_9FUSO</name>
<dbReference type="RefSeq" id="WP_101473878.1">
    <property type="nucleotide sequence ID" value="NZ_CP060637.1"/>
</dbReference>
<keyword evidence="2" id="KW-0820">tRNA-binding</keyword>
<feature type="short sequence motif" description="Gly-cisPro motif, important for rejection of L-amino acids" evidence="2">
    <location>
        <begin position="137"/>
        <end position="138"/>
    </location>
</feature>
<sequence>MRAVVQKVKYSSVTVDNEIIGKIDNGFMILLGVTHEDTLKEVEWLSKKIKDLRIFEDQDGKMNLSLEDVKGEVLIISQFTLYGNCIKGRRPSFTDAAKPDHAENLYNKFIEKFQSFGIKTQTGKFGADMKVELLNDGPVTMIIDTKDVGALK</sequence>
<dbReference type="GO" id="GO:0106026">
    <property type="term" value="F:Gly-tRNA(Ala) deacylase activity"/>
    <property type="evidence" value="ECO:0007669"/>
    <property type="project" value="UniProtKB-UniRule"/>
</dbReference>
<evidence type="ECO:0000256" key="2">
    <source>
        <dbReference type="HAMAP-Rule" id="MF_00518"/>
    </source>
</evidence>
<evidence type="ECO:0000256" key="1">
    <source>
        <dbReference type="ARBA" id="ARBA00009673"/>
    </source>
</evidence>
<dbReference type="InterPro" id="IPR023509">
    <property type="entry name" value="DTD-like_sf"/>
</dbReference>
<dbReference type="EC" id="3.1.1.-" evidence="2"/>
<dbReference type="Pfam" id="PF02580">
    <property type="entry name" value="Tyr_Deacylase"/>
    <property type="match status" value="1"/>
</dbReference>
<evidence type="ECO:0000313" key="3">
    <source>
        <dbReference type="EMBL" id="QNM16138.1"/>
    </source>
</evidence>
<comment type="domain">
    <text evidence="2">A Gly-cisPro motif from one monomer fits into the active site of the other monomer to allow specific chiral rejection of L-amino acids.</text>
</comment>
<comment type="similarity">
    <text evidence="1 2">Belongs to the DTD family.</text>
</comment>
<proteinExistence type="inferred from homology"/>
<comment type="catalytic activity">
    <reaction evidence="2">
        <text>glycyl-tRNA(Ala) + H2O = tRNA(Ala) + glycine + H(+)</text>
        <dbReference type="Rhea" id="RHEA:53744"/>
        <dbReference type="Rhea" id="RHEA-COMP:9657"/>
        <dbReference type="Rhea" id="RHEA-COMP:13640"/>
        <dbReference type="ChEBI" id="CHEBI:15377"/>
        <dbReference type="ChEBI" id="CHEBI:15378"/>
        <dbReference type="ChEBI" id="CHEBI:57305"/>
        <dbReference type="ChEBI" id="CHEBI:78442"/>
        <dbReference type="ChEBI" id="CHEBI:78522"/>
    </reaction>
</comment>
<dbReference type="GO" id="GO:0005737">
    <property type="term" value="C:cytoplasm"/>
    <property type="evidence" value="ECO:0007669"/>
    <property type="project" value="UniProtKB-SubCell"/>
</dbReference>
<dbReference type="AlphaFoldDB" id="A0A7G9GZA6"/>
<keyword evidence="4" id="KW-1185">Reference proteome</keyword>
<dbReference type="GO" id="GO:0019478">
    <property type="term" value="P:D-amino acid catabolic process"/>
    <property type="evidence" value="ECO:0007669"/>
    <property type="project" value="UniProtKB-UniRule"/>
</dbReference>
<dbReference type="Proteomes" id="UP000515913">
    <property type="component" value="Chromosome"/>
</dbReference>
<dbReference type="PANTHER" id="PTHR10472:SF5">
    <property type="entry name" value="D-AMINOACYL-TRNA DEACYLASE 1"/>
    <property type="match status" value="1"/>
</dbReference>
<dbReference type="GO" id="GO:0051500">
    <property type="term" value="F:D-tyrosyl-tRNA(Tyr) deacylase activity"/>
    <property type="evidence" value="ECO:0007669"/>
    <property type="project" value="TreeGrafter"/>
</dbReference>
<dbReference type="EMBL" id="CP060637">
    <property type="protein sequence ID" value="QNM16138.1"/>
    <property type="molecule type" value="Genomic_DNA"/>
</dbReference>
<dbReference type="GO" id="GO:0043908">
    <property type="term" value="F:Ser(Gly)-tRNA(Ala) hydrolase activity"/>
    <property type="evidence" value="ECO:0007669"/>
    <property type="project" value="UniProtKB-UniRule"/>
</dbReference>
<keyword evidence="2 3" id="KW-0378">Hydrolase</keyword>
<dbReference type="HAMAP" id="MF_00518">
    <property type="entry name" value="Deacylase_Dtd"/>
    <property type="match status" value="1"/>
</dbReference>
<comment type="function">
    <text evidence="2">An aminoacyl-tRNA editing enzyme that deacylates mischarged D-aminoacyl-tRNAs. Also deacylates mischarged glycyl-tRNA(Ala), protecting cells against glycine mischarging by AlaRS. Acts via tRNA-based rather than protein-based catalysis; rejects L-amino acids rather than detecting D-amino acids in the active site. By recycling D-aminoacyl-tRNA to D-amino acids and free tRNA molecules, this enzyme counteracts the toxicity associated with the formation of D-aminoacyl-tRNA entities in vivo and helps enforce protein L-homochirality.</text>
</comment>
<dbReference type="InterPro" id="IPR003732">
    <property type="entry name" value="Daa-tRNA_deacyls_DTD"/>
</dbReference>
<dbReference type="CDD" id="cd00563">
    <property type="entry name" value="Dtyr_deacylase"/>
    <property type="match status" value="1"/>
</dbReference>
<dbReference type="KEGG" id="fho:H9Q81_04825"/>
<protein>
    <recommendedName>
        <fullName evidence="2">D-aminoacyl-tRNA deacylase</fullName>
        <shortName evidence="2">DTD</shortName>
        <ecNumber evidence="2">3.1.1.96</ecNumber>
    </recommendedName>
    <alternativeName>
        <fullName evidence="2">Gly-tRNA(Ala) deacylase</fullName>
        <ecNumber evidence="2">3.1.1.-</ecNumber>
    </alternativeName>
</protein>
<dbReference type="EC" id="3.1.1.96" evidence="2"/>
<comment type="subunit">
    <text evidence="2">Homodimer.</text>
</comment>
<accession>A0A7G9GZA6</accession>
<reference evidence="3 4" key="1">
    <citation type="submission" date="2020-08" db="EMBL/GenBank/DDBJ databases">
        <authorList>
            <person name="Liu C."/>
            <person name="Sun Q."/>
        </authorList>
    </citation>
    <scope>NUCLEOTIDE SEQUENCE [LARGE SCALE GENOMIC DNA]</scope>
    <source>
        <strain evidence="3 4">NSJ-57</strain>
    </source>
</reference>
<evidence type="ECO:0000313" key="4">
    <source>
        <dbReference type="Proteomes" id="UP000515913"/>
    </source>
</evidence>
<keyword evidence="2" id="KW-0963">Cytoplasm</keyword>
<dbReference type="NCBIfam" id="TIGR00256">
    <property type="entry name" value="D-aminoacyl-tRNA deacylase"/>
    <property type="match status" value="1"/>
</dbReference>
<dbReference type="FunFam" id="3.50.80.10:FF:000001">
    <property type="entry name" value="D-aminoacyl-tRNA deacylase"/>
    <property type="match status" value="1"/>
</dbReference>
<comment type="subcellular location">
    <subcellularLocation>
        <location evidence="2">Cytoplasm</location>
    </subcellularLocation>
</comment>
<dbReference type="SUPFAM" id="SSF69500">
    <property type="entry name" value="DTD-like"/>
    <property type="match status" value="1"/>
</dbReference>
<comment type="catalytic activity">
    <reaction evidence="2">
        <text>a D-aminoacyl-tRNA + H2O = a tRNA + a D-alpha-amino acid + H(+)</text>
        <dbReference type="Rhea" id="RHEA:13953"/>
        <dbReference type="Rhea" id="RHEA-COMP:10123"/>
        <dbReference type="Rhea" id="RHEA-COMP:10124"/>
        <dbReference type="ChEBI" id="CHEBI:15377"/>
        <dbReference type="ChEBI" id="CHEBI:15378"/>
        <dbReference type="ChEBI" id="CHEBI:59871"/>
        <dbReference type="ChEBI" id="CHEBI:78442"/>
        <dbReference type="ChEBI" id="CHEBI:79333"/>
        <dbReference type="EC" id="3.1.1.96"/>
    </reaction>
</comment>
<dbReference type="PANTHER" id="PTHR10472">
    <property type="entry name" value="D-TYROSYL-TRNA TYR DEACYLASE"/>
    <property type="match status" value="1"/>
</dbReference>